<accession>D7N9N8</accession>
<name>D7N9N8_9BACT</name>
<dbReference type="PANTHER" id="PTHR30250:SF11">
    <property type="entry name" value="O-ANTIGEN TRANSPORTER-RELATED"/>
    <property type="match status" value="1"/>
</dbReference>
<feature type="transmembrane region" description="Helical" evidence="6">
    <location>
        <begin position="185"/>
        <end position="206"/>
    </location>
</feature>
<dbReference type="GO" id="GO:0005886">
    <property type="term" value="C:plasma membrane"/>
    <property type="evidence" value="ECO:0007669"/>
    <property type="project" value="UniProtKB-SubCell"/>
</dbReference>
<keyword evidence="3 6" id="KW-0812">Transmembrane</keyword>
<keyword evidence="5 6" id="KW-0472">Membrane</keyword>
<feature type="transmembrane region" description="Helical" evidence="6">
    <location>
        <begin position="52"/>
        <end position="78"/>
    </location>
</feature>
<organism evidence="7 8">
    <name type="scientific">Segatella oris C735</name>
    <dbReference type="NCBI Taxonomy" id="563008"/>
    <lineage>
        <taxon>Bacteria</taxon>
        <taxon>Pseudomonadati</taxon>
        <taxon>Bacteroidota</taxon>
        <taxon>Bacteroidia</taxon>
        <taxon>Bacteroidales</taxon>
        <taxon>Prevotellaceae</taxon>
        <taxon>Segatella</taxon>
    </lineage>
</organism>
<feature type="transmembrane region" description="Helical" evidence="6">
    <location>
        <begin position="21"/>
        <end position="46"/>
    </location>
</feature>
<feature type="transmembrane region" description="Helical" evidence="6">
    <location>
        <begin position="155"/>
        <end position="179"/>
    </location>
</feature>
<dbReference type="RefSeq" id="WP_004376463.1">
    <property type="nucleotide sequence ID" value="NZ_GL349564.1"/>
</dbReference>
<feature type="transmembrane region" description="Helical" evidence="6">
    <location>
        <begin position="327"/>
        <end position="347"/>
    </location>
</feature>
<evidence type="ECO:0000256" key="1">
    <source>
        <dbReference type="ARBA" id="ARBA00004651"/>
    </source>
</evidence>
<feature type="transmembrane region" description="Helical" evidence="6">
    <location>
        <begin position="124"/>
        <end position="143"/>
    </location>
</feature>
<feature type="transmembrane region" description="Helical" evidence="6">
    <location>
        <begin position="299"/>
        <end position="321"/>
    </location>
</feature>
<feature type="transmembrane region" description="Helical" evidence="6">
    <location>
        <begin position="257"/>
        <end position="278"/>
    </location>
</feature>
<evidence type="ECO:0000256" key="6">
    <source>
        <dbReference type="SAM" id="Phobius"/>
    </source>
</evidence>
<evidence type="ECO:0000313" key="7">
    <source>
        <dbReference type="EMBL" id="EFI49645.1"/>
    </source>
</evidence>
<dbReference type="Proteomes" id="UP000003805">
    <property type="component" value="Miscellaneous, Scaffold supercont1.1"/>
</dbReference>
<evidence type="ECO:0000256" key="4">
    <source>
        <dbReference type="ARBA" id="ARBA00022989"/>
    </source>
</evidence>
<dbReference type="HOGENOM" id="CLU_022017_7_1_10"/>
<evidence type="ECO:0000313" key="8">
    <source>
        <dbReference type="Proteomes" id="UP000003805"/>
    </source>
</evidence>
<evidence type="ECO:0000256" key="3">
    <source>
        <dbReference type="ARBA" id="ARBA00022692"/>
    </source>
</evidence>
<keyword evidence="8" id="KW-1185">Reference proteome</keyword>
<sequence>MNYKAILLKLKYNKTLVNGSLYSLFSFFSQGCNFLLLILVAGYILPADYGRLSIFTTIVTVFNCLVGLNSYGYASVYYFKEPLEDFKKDFTASIVLYVISLLLFSFAISLLSSDVVTALEMTRPFLFIALVVAFGISIFNIHQDYLRIQEKLKNYGVWSVGNALLNFVLTLILVIYFRQGWLERVYSQFFCFTLFVLIAFISFYHSHLFSFSWNWKRYKTIILFGIPLVFHLAVIWIRPGIDRYIINYYYSTYEVGIFSFAFNLVSVIVMLGVAFNATSSVSMFKVLGNKKLDKSKKMVSLKALMKTLAKIFLGVSLTYLILILPISYFFCLNIVLQFLVFSFSLFME</sequence>
<dbReference type="InterPro" id="IPR002797">
    <property type="entry name" value="Polysacc_synth"/>
</dbReference>
<feature type="transmembrane region" description="Helical" evidence="6">
    <location>
        <begin position="218"/>
        <end position="237"/>
    </location>
</feature>
<evidence type="ECO:0000256" key="2">
    <source>
        <dbReference type="ARBA" id="ARBA00022475"/>
    </source>
</evidence>
<dbReference type="PROSITE" id="PS51257">
    <property type="entry name" value="PROKAR_LIPOPROTEIN"/>
    <property type="match status" value="1"/>
</dbReference>
<gene>
    <name evidence="7" type="ORF">HMPREF0665_00369</name>
</gene>
<dbReference type="PANTHER" id="PTHR30250">
    <property type="entry name" value="PST FAMILY PREDICTED COLANIC ACID TRANSPORTER"/>
    <property type="match status" value="1"/>
</dbReference>
<protein>
    <submittedName>
        <fullName evidence="7">Polysaccharide biosynthesis protein</fullName>
    </submittedName>
</protein>
<reference evidence="7" key="1">
    <citation type="submission" date="2010-02" db="EMBL/GenBank/DDBJ databases">
        <title>The Genome Sequence of Prevotella oris strain C735.</title>
        <authorList>
            <consortium name="The Broad Institute Genome Sequencing Platform"/>
            <person name="Ward D."/>
            <person name="Feldgarden M."/>
            <person name="Earl A."/>
            <person name="Young S.K."/>
            <person name="Zeng Q."/>
            <person name="Koehrsen M."/>
            <person name="Alvarado L."/>
            <person name="Berlin A."/>
            <person name="Bochicchio J."/>
            <person name="Borenstein D."/>
            <person name="Chapman S.B."/>
            <person name="Chen Z."/>
            <person name="Engels R."/>
            <person name="Freedman E."/>
            <person name="Gellesch M."/>
            <person name="Goldberg J."/>
            <person name="Griggs A."/>
            <person name="Gujja S."/>
            <person name="Heilman E."/>
            <person name="Heiman D."/>
            <person name="Hepburn T."/>
            <person name="Howarth C."/>
            <person name="Jen D."/>
            <person name="Larson L."/>
            <person name="Mehta T."/>
            <person name="Park D."/>
            <person name="Pearson M."/>
            <person name="Roberts A."/>
            <person name="Saif S."/>
            <person name="Shea T."/>
            <person name="Shenoy N."/>
            <person name="Sisk P."/>
            <person name="Stolte C."/>
            <person name="Sykes S."/>
            <person name="Thomson T."/>
            <person name="Walk T."/>
            <person name="White J."/>
            <person name="Yandava C."/>
            <person name="Sibley C.D."/>
            <person name="Field T.R."/>
            <person name="Grinwis M."/>
            <person name="Eshaghurshan C.S."/>
            <person name="Surette M.G."/>
            <person name="Haas B."/>
            <person name="Nusbaum C."/>
            <person name="Birren B."/>
        </authorList>
    </citation>
    <scope>NUCLEOTIDE SEQUENCE [LARGE SCALE GENOMIC DNA]</scope>
    <source>
        <strain evidence="7">C735</strain>
    </source>
</reference>
<dbReference type="EMBL" id="GL349564">
    <property type="protein sequence ID" value="EFI49645.1"/>
    <property type="molecule type" value="Genomic_DNA"/>
</dbReference>
<dbReference type="InterPro" id="IPR050833">
    <property type="entry name" value="Poly_Biosynth_Transport"/>
</dbReference>
<comment type="subcellular location">
    <subcellularLocation>
        <location evidence="1">Cell membrane</location>
        <topology evidence="1">Multi-pass membrane protein</topology>
    </subcellularLocation>
</comment>
<keyword evidence="4 6" id="KW-1133">Transmembrane helix</keyword>
<dbReference type="Pfam" id="PF01943">
    <property type="entry name" value="Polysacc_synt"/>
    <property type="match status" value="1"/>
</dbReference>
<dbReference type="eggNOG" id="COG2244">
    <property type="taxonomic scope" value="Bacteria"/>
</dbReference>
<feature type="transmembrane region" description="Helical" evidence="6">
    <location>
        <begin position="90"/>
        <end position="112"/>
    </location>
</feature>
<evidence type="ECO:0000256" key="5">
    <source>
        <dbReference type="ARBA" id="ARBA00023136"/>
    </source>
</evidence>
<keyword evidence="2" id="KW-1003">Cell membrane</keyword>
<dbReference type="AlphaFoldDB" id="D7N9N8"/>
<proteinExistence type="predicted"/>